<comment type="caution">
    <text evidence="5">The sequence shown here is derived from an EMBL/GenBank/DDBJ whole genome shotgun (WGS) entry which is preliminary data.</text>
</comment>
<dbReference type="Gene3D" id="1.10.10.10">
    <property type="entry name" value="Winged helix-like DNA-binding domain superfamily/Winged helix DNA-binding domain"/>
    <property type="match status" value="1"/>
</dbReference>
<dbReference type="PANTHER" id="PTHR33164:SF104">
    <property type="entry name" value="TRANSCRIPTIONAL REGULATORY PROTEIN"/>
    <property type="match status" value="1"/>
</dbReference>
<accession>A0ABW2TJ18</accession>
<dbReference type="InterPro" id="IPR039422">
    <property type="entry name" value="MarR/SlyA-like"/>
</dbReference>
<name>A0ABW2TJ18_9PSEU</name>
<keyword evidence="1" id="KW-0805">Transcription regulation</keyword>
<evidence type="ECO:0000259" key="4">
    <source>
        <dbReference type="PROSITE" id="PS50995"/>
    </source>
</evidence>
<keyword evidence="2" id="KW-0238">DNA-binding</keyword>
<dbReference type="Pfam" id="PF01047">
    <property type="entry name" value="MarR"/>
    <property type="match status" value="1"/>
</dbReference>
<dbReference type="PROSITE" id="PS50995">
    <property type="entry name" value="HTH_MARR_2"/>
    <property type="match status" value="1"/>
</dbReference>
<dbReference type="SUPFAM" id="SSF46785">
    <property type="entry name" value="Winged helix' DNA-binding domain"/>
    <property type="match status" value="1"/>
</dbReference>
<dbReference type="InterPro" id="IPR036390">
    <property type="entry name" value="WH_DNA-bd_sf"/>
</dbReference>
<feature type="domain" description="HTH marR-type" evidence="4">
    <location>
        <begin position="1"/>
        <end position="78"/>
    </location>
</feature>
<dbReference type="PANTHER" id="PTHR33164">
    <property type="entry name" value="TRANSCRIPTIONAL REGULATOR, MARR FAMILY"/>
    <property type="match status" value="1"/>
</dbReference>
<dbReference type="InterPro" id="IPR036388">
    <property type="entry name" value="WH-like_DNA-bd_sf"/>
</dbReference>
<dbReference type="InterPro" id="IPR023187">
    <property type="entry name" value="Tscrpt_reg_MarR-type_CS"/>
</dbReference>
<dbReference type="EMBL" id="JBHTEY010000004">
    <property type="protein sequence ID" value="MFC7613501.1"/>
    <property type="molecule type" value="Genomic_DNA"/>
</dbReference>
<evidence type="ECO:0000313" key="5">
    <source>
        <dbReference type="EMBL" id="MFC7613501.1"/>
    </source>
</evidence>
<evidence type="ECO:0000256" key="1">
    <source>
        <dbReference type="ARBA" id="ARBA00023015"/>
    </source>
</evidence>
<gene>
    <name evidence="5" type="ORF">ACFQV2_07680</name>
</gene>
<evidence type="ECO:0000313" key="6">
    <source>
        <dbReference type="Proteomes" id="UP001596512"/>
    </source>
</evidence>
<evidence type="ECO:0000256" key="2">
    <source>
        <dbReference type="ARBA" id="ARBA00023125"/>
    </source>
</evidence>
<dbReference type="PRINTS" id="PR00598">
    <property type="entry name" value="HTHMARR"/>
</dbReference>
<sequence>MTSGAVTKRLDRLESRGLVVRSTSAEDGRGREVTLTPEGLRLADSLIEVHLANERELLSALSAEETTTLAELLGKLMASLENR</sequence>
<organism evidence="5 6">
    <name type="scientific">Actinokineospora soli</name>
    <dbReference type="NCBI Taxonomy" id="1048753"/>
    <lineage>
        <taxon>Bacteria</taxon>
        <taxon>Bacillati</taxon>
        <taxon>Actinomycetota</taxon>
        <taxon>Actinomycetes</taxon>
        <taxon>Pseudonocardiales</taxon>
        <taxon>Pseudonocardiaceae</taxon>
        <taxon>Actinokineospora</taxon>
    </lineage>
</organism>
<dbReference type="Proteomes" id="UP001596512">
    <property type="component" value="Unassembled WGS sequence"/>
</dbReference>
<dbReference type="PROSITE" id="PS01117">
    <property type="entry name" value="HTH_MARR_1"/>
    <property type="match status" value="1"/>
</dbReference>
<protein>
    <submittedName>
        <fullName evidence="5">MarR family winged helix-turn-helix transcriptional regulator</fullName>
    </submittedName>
</protein>
<keyword evidence="6" id="KW-1185">Reference proteome</keyword>
<keyword evidence="3" id="KW-0804">Transcription</keyword>
<proteinExistence type="predicted"/>
<evidence type="ECO:0000256" key="3">
    <source>
        <dbReference type="ARBA" id="ARBA00023163"/>
    </source>
</evidence>
<dbReference type="InterPro" id="IPR000835">
    <property type="entry name" value="HTH_MarR-typ"/>
</dbReference>
<reference evidence="6" key="1">
    <citation type="journal article" date="2019" name="Int. J. Syst. Evol. Microbiol.">
        <title>The Global Catalogue of Microorganisms (GCM) 10K type strain sequencing project: providing services to taxonomists for standard genome sequencing and annotation.</title>
        <authorList>
            <consortium name="The Broad Institute Genomics Platform"/>
            <consortium name="The Broad Institute Genome Sequencing Center for Infectious Disease"/>
            <person name="Wu L."/>
            <person name="Ma J."/>
        </authorList>
    </citation>
    <scope>NUCLEOTIDE SEQUENCE [LARGE SCALE GENOMIC DNA]</scope>
    <source>
        <strain evidence="6">JCM 17695</strain>
    </source>
</reference>